<organism evidence="1 2">
    <name type="scientific">Gigaspora margarita</name>
    <dbReference type="NCBI Taxonomy" id="4874"/>
    <lineage>
        <taxon>Eukaryota</taxon>
        <taxon>Fungi</taxon>
        <taxon>Fungi incertae sedis</taxon>
        <taxon>Mucoromycota</taxon>
        <taxon>Glomeromycotina</taxon>
        <taxon>Glomeromycetes</taxon>
        <taxon>Diversisporales</taxon>
        <taxon>Gigasporaceae</taxon>
        <taxon>Gigaspora</taxon>
    </lineage>
</organism>
<dbReference type="Proteomes" id="UP000789901">
    <property type="component" value="Unassembled WGS sequence"/>
</dbReference>
<evidence type="ECO:0000313" key="1">
    <source>
        <dbReference type="EMBL" id="CAG8594750.1"/>
    </source>
</evidence>
<proteinExistence type="predicted"/>
<accession>A0ABN7UJ10</accession>
<keyword evidence="2" id="KW-1185">Reference proteome</keyword>
<evidence type="ECO:0000313" key="2">
    <source>
        <dbReference type="Proteomes" id="UP000789901"/>
    </source>
</evidence>
<reference evidence="1 2" key="1">
    <citation type="submission" date="2021-06" db="EMBL/GenBank/DDBJ databases">
        <authorList>
            <person name="Kallberg Y."/>
            <person name="Tangrot J."/>
            <person name="Rosling A."/>
        </authorList>
    </citation>
    <scope>NUCLEOTIDE SEQUENCE [LARGE SCALE GENOMIC DNA]</scope>
    <source>
        <strain evidence="1 2">120-4 pot B 10/14</strain>
    </source>
</reference>
<protein>
    <submittedName>
        <fullName evidence="1">34590_t:CDS:1</fullName>
    </submittedName>
</protein>
<name>A0ABN7UJ10_GIGMA</name>
<sequence length="235" mass="26533">MSLYTDSSNSNFSRNVSFSNRYVQPLLIFLGEEFSEKAKWEEVALPYVLATGVTIEEYEQRIEEFSVHGCWEWRERKVIIYELPSLPHEVCISAIVEEINVDCSAARSTNAKVVGLGTTKADISFRPKKPAVTPQNRRGPLGKLVEMAYSETLDHVEEALYYLLSPGRAHCKNRSGSQRRNVCPYETPLNISKGQCIINISLKAESTIQNPRELLPDPIPIDFFLVRLALKVAIA</sequence>
<comment type="caution">
    <text evidence="1">The sequence shown here is derived from an EMBL/GenBank/DDBJ whole genome shotgun (WGS) entry which is preliminary data.</text>
</comment>
<gene>
    <name evidence="1" type="ORF">GMARGA_LOCUS6582</name>
</gene>
<dbReference type="EMBL" id="CAJVQB010003012">
    <property type="protein sequence ID" value="CAG8594750.1"/>
    <property type="molecule type" value="Genomic_DNA"/>
</dbReference>